<dbReference type="Proteomes" id="UP000199663">
    <property type="component" value="Unassembled WGS sequence"/>
</dbReference>
<evidence type="ECO:0000259" key="9">
    <source>
        <dbReference type="Pfam" id="PF05572"/>
    </source>
</evidence>
<dbReference type="Gene3D" id="3.40.390.10">
    <property type="entry name" value="Collagenase (Catalytic Domain)"/>
    <property type="match status" value="1"/>
</dbReference>
<comment type="similarity">
    <text evidence="1">Belongs to the peptidase M43B family.</text>
</comment>
<dbReference type="Pfam" id="PF18962">
    <property type="entry name" value="Por_Secre_tail"/>
    <property type="match status" value="1"/>
</dbReference>
<keyword evidence="8" id="KW-1015">Disulfide bond</keyword>
<evidence type="ECO:0000256" key="5">
    <source>
        <dbReference type="ARBA" id="ARBA00022801"/>
    </source>
</evidence>
<dbReference type="SUPFAM" id="SSF55486">
    <property type="entry name" value="Metalloproteases ('zincins'), catalytic domain"/>
    <property type="match status" value="1"/>
</dbReference>
<organism evidence="11 12">
    <name type="scientific">Rhodonellum ikkaensis</name>
    <dbReference type="NCBI Taxonomy" id="336829"/>
    <lineage>
        <taxon>Bacteria</taxon>
        <taxon>Pseudomonadati</taxon>
        <taxon>Bacteroidota</taxon>
        <taxon>Cytophagia</taxon>
        <taxon>Cytophagales</taxon>
        <taxon>Cytophagaceae</taxon>
        <taxon>Rhodonellum</taxon>
    </lineage>
</organism>
<dbReference type="NCBIfam" id="TIGR04183">
    <property type="entry name" value="Por_Secre_tail"/>
    <property type="match status" value="1"/>
</dbReference>
<sequence length="1017" mass="112770">MKRIFLTLRMGLVLSFLFILPIRNTFSQNFFGKAIEHQHDEKCGALHLEKMQEELLGIYGSRDYFEAWMNGKMQEIKRRPAAQFKTQNGPRIIPVVVHVIHNGTAIGEGANIPEAQIQSQIRTLTEDFRRQNPDIGSTPSEFLGVAADAQIEFVLAKQDPRGLPTSGIMRVQGPKSTYSPSDAGLIGQLALWPPDEYLNIWVVPLTSPFIGFASFPISELPGLNFPSNPAETDGVTIDYRYFGEGNNAVSGSRGRTATHEVGHFFGLRHIWGDGDCSVDDFVADTPLQGSPNNSCRLDNPRFSCDRRDMAENYMDYTPDACMNIFTVGQVARMNVVLEFSPRRSSLVNNRATIVPQLVSNDLGFERIINPQDFICTNQITPQIQVFNSGTNPITTTQVEIKNNGVVLETRTFSVNLTTGESTILTFNPITLNPTGSNEFESNILFVNNTIDNNPSNNRITSTPSLQTVVSLPYSYIPADFNTKWVIDNPDGGITWEQRNMNISGVTQNAIMIRHYEYDGAGELDYFISPQLDLSAFPNAQLTFNLAHAPYEANGFGDALMIAVSTDCGNTFDILNPPYNKGRDFLETSAPTLDEFVPVSENQFRREIVNLAKFSDFGNVRIAFISRNGYGNNIYIKDIEILSQETFRYAVRINELVEPKPITNGEHRQETLSITNTGNLPVSGFMFTRRTNNNSPQSFLARGLALPAGGTTNINLPKSTSMGMNSLGYALTAPNFDQNDRDPSTLLRYVVQNTESTRAPWRQNFDNATSIGPWVTVNPENNFEAWDLAALQVGSTGSNVARIDAQQALNSYWLGSPTFDLSISSQASVFFDRASGPVSAGTVFKLLASKDGGVTYQEVYRKTGNEISTVQTGQVNPNSSTDYIRDYVNLTAFAGKGNEKSRLAFVLEGGEETNSTLYLNNVELFLAANEEPVNPGLGNTVIYPNPAREIFNIAFNLETFEMVNIQIFSATGALVQDIDYPNTLNQTYSFSSQLFSKGLFVVKITSRSITETRRLILY</sequence>
<keyword evidence="6" id="KW-0862">Zinc</keyword>
<dbReference type="Pfam" id="PF05572">
    <property type="entry name" value="Peptidase_M43"/>
    <property type="match status" value="1"/>
</dbReference>
<dbReference type="InterPro" id="IPR024079">
    <property type="entry name" value="MetalloPept_cat_dom_sf"/>
</dbReference>
<dbReference type="EMBL" id="FNQC01000003">
    <property type="protein sequence ID" value="SDY86709.1"/>
    <property type="molecule type" value="Genomic_DNA"/>
</dbReference>
<dbReference type="InterPro" id="IPR008754">
    <property type="entry name" value="Peptidase_M43"/>
</dbReference>
<dbReference type="RefSeq" id="WP_019597142.1">
    <property type="nucleotide sequence ID" value="NZ_FNQC01000003.1"/>
</dbReference>
<gene>
    <name evidence="11" type="ORF">SAMN05444412_103199</name>
</gene>
<evidence type="ECO:0000256" key="7">
    <source>
        <dbReference type="ARBA" id="ARBA00023049"/>
    </source>
</evidence>
<keyword evidence="7" id="KW-0482">Metalloprotease</keyword>
<accession>A0A1H3NEU8</accession>
<evidence type="ECO:0000259" key="10">
    <source>
        <dbReference type="Pfam" id="PF18962"/>
    </source>
</evidence>
<dbReference type="InterPro" id="IPR026444">
    <property type="entry name" value="Secre_tail"/>
</dbReference>
<keyword evidence="12" id="KW-1185">Reference proteome</keyword>
<evidence type="ECO:0000313" key="12">
    <source>
        <dbReference type="Proteomes" id="UP000199663"/>
    </source>
</evidence>
<proteinExistence type="inferred from homology"/>
<evidence type="ECO:0000256" key="4">
    <source>
        <dbReference type="ARBA" id="ARBA00022729"/>
    </source>
</evidence>
<name>A0A1H3NEU8_9BACT</name>
<evidence type="ECO:0000256" key="1">
    <source>
        <dbReference type="ARBA" id="ARBA00008721"/>
    </source>
</evidence>
<keyword evidence="3" id="KW-0479">Metal-binding</keyword>
<evidence type="ECO:0000256" key="8">
    <source>
        <dbReference type="ARBA" id="ARBA00023157"/>
    </source>
</evidence>
<feature type="domain" description="Secretion system C-terminal sorting" evidence="10">
    <location>
        <begin position="941"/>
        <end position="1015"/>
    </location>
</feature>
<keyword evidence="2" id="KW-0645">Protease</keyword>
<evidence type="ECO:0000256" key="3">
    <source>
        <dbReference type="ARBA" id="ARBA00022723"/>
    </source>
</evidence>
<dbReference type="PANTHER" id="PTHR47466">
    <property type="match status" value="1"/>
</dbReference>
<dbReference type="PANTHER" id="PTHR47466:SF1">
    <property type="entry name" value="METALLOPROTEASE MEP1 (AFU_ORTHOLOGUE AFUA_1G07730)-RELATED"/>
    <property type="match status" value="1"/>
</dbReference>
<protein>
    <submittedName>
        <fullName evidence="11">Por secretion system C-terminal sorting domain-containing protein</fullName>
    </submittedName>
</protein>
<evidence type="ECO:0000256" key="6">
    <source>
        <dbReference type="ARBA" id="ARBA00022833"/>
    </source>
</evidence>
<feature type="domain" description="Peptidase M43 pregnancy-associated plasma-A" evidence="9">
    <location>
        <begin position="191"/>
        <end position="337"/>
    </location>
</feature>
<evidence type="ECO:0000313" key="11">
    <source>
        <dbReference type="EMBL" id="SDY86709.1"/>
    </source>
</evidence>
<reference evidence="11 12" key="1">
    <citation type="submission" date="2016-10" db="EMBL/GenBank/DDBJ databases">
        <authorList>
            <person name="Varghese N."/>
            <person name="Submissions S."/>
        </authorList>
    </citation>
    <scope>NUCLEOTIDE SEQUENCE [LARGE SCALE GENOMIC DNA]</scope>
    <source>
        <strain evidence="11 12">DSM 17997</strain>
    </source>
</reference>
<keyword evidence="4" id="KW-0732">Signal</keyword>
<dbReference type="CDD" id="cd04275">
    <property type="entry name" value="ZnMc_pappalysin_like"/>
    <property type="match status" value="1"/>
</dbReference>
<comment type="caution">
    <text evidence="11">The sequence shown here is derived from an EMBL/GenBank/DDBJ whole genome shotgun (WGS) entry which is preliminary data.</text>
</comment>
<evidence type="ECO:0000256" key="2">
    <source>
        <dbReference type="ARBA" id="ARBA00022670"/>
    </source>
</evidence>
<keyword evidence="5" id="KW-0378">Hydrolase</keyword>